<sequence>MENNQQISCPYNWDQLNNSLKISEDDDYEDYNLPSTSSKSVLPTTDHDWAESVFNPKEEYPILETARDTKNVQSNITPEEKISYQLDQHHITIPDHLTAREESKLISEIKSLVFDLSGGSRFSTIEEVNKTRYIVIKKSNCVKARVTQPEPKTSGVVEKDRRVEQDDLFDFVLDQFDKGLKVKRSDGKISKLTWSSLNIRRSDVRYKRGLNDKELIYKYIIKHSPNYPLIVAKYEYLN</sequence>
<reference evidence="1 2" key="1">
    <citation type="journal article" date="2015" name="PLoS Pathog.">
        <title>Evolution of genome size and complexity in the rhabdoviridae.</title>
        <authorList>
            <person name="Walker P.J."/>
            <person name="Firth C."/>
            <person name="Widen S.G."/>
            <person name="Blasdell K.R."/>
            <person name="Guzman H."/>
            <person name="Wood T.G."/>
            <person name="Paradkar P.N."/>
            <person name="Holmes E.C."/>
            <person name="Tesh R.B."/>
            <person name="Vasilakis N."/>
        </authorList>
    </citation>
    <scope>NUCLEOTIDE SEQUENCE [LARGE SCALE GENOMIC DNA]</scope>
    <source>
        <strain evidence="1">Mn936-77</strain>
    </source>
</reference>
<dbReference type="OrthoDB" id="36991at10239"/>
<dbReference type="RefSeq" id="YP_009362119.1">
    <property type="nucleotide sequence ID" value="NC_034531.1"/>
</dbReference>
<dbReference type="KEGG" id="vg:37627534"/>
<accession>A0A0D3R1H2</accession>
<keyword evidence="2" id="KW-1185">Reference proteome</keyword>
<protein>
    <submittedName>
        <fullName evidence="1">Phosphoprotein</fullName>
    </submittedName>
</protein>
<proteinExistence type="predicted"/>
<evidence type="ECO:0000313" key="2">
    <source>
        <dbReference type="Proteomes" id="UP000133552"/>
    </source>
</evidence>
<dbReference type="Proteomes" id="UP000133552">
    <property type="component" value="Segment"/>
</dbReference>
<evidence type="ECO:0000313" key="1">
    <source>
        <dbReference type="EMBL" id="AJR28466.1"/>
    </source>
</evidence>
<dbReference type="GeneID" id="37627534"/>
<organism evidence="1 2">
    <name type="scientific">Manitoba virus</name>
    <dbReference type="NCBI Taxonomy" id="1272949"/>
    <lineage>
        <taxon>Viruses</taxon>
        <taxon>Riboviria</taxon>
        <taxon>Orthornavirae</taxon>
        <taxon>Negarnaviricota</taxon>
        <taxon>Haploviricotina</taxon>
        <taxon>Monjiviricetes</taxon>
        <taxon>Mononegavirales</taxon>
        <taxon>Rhabdoviridae</taxon>
        <taxon>Alpharhabdovirinae</taxon>
        <taxon>Hapavirus</taxon>
        <taxon>Hapavirus manitoba</taxon>
    </lineage>
</organism>
<name>A0A0D3R1H2_9RHAB</name>
<dbReference type="EMBL" id="KM205008">
    <property type="protein sequence ID" value="AJR28466.1"/>
    <property type="molecule type" value="Viral_cRNA"/>
</dbReference>